<name>A0A4C1Y3V2_EUMVA</name>
<accession>A0A4C1Y3V2</accession>
<evidence type="ECO:0000256" key="1">
    <source>
        <dbReference type="SAM" id="MobiDB-lite"/>
    </source>
</evidence>
<comment type="caution">
    <text evidence="2">The sequence shown here is derived from an EMBL/GenBank/DDBJ whole genome shotgun (WGS) entry which is preliminary data.</text>
</comment>
<dbReference type="EMBL" id="BGZK01001034">
    <property type="protein sequence ID" value="GBP69229.1"/>
    <property type="molecule type" value="Genomic_DNA"/>
</dbReference>
<gene>
    <name evidence="2" type="ORF">EVAR_96743_1</name>
</gene>
<organism evidence="2 3">
    <name type="scientific">Eumeta variegata</name>
    <name type="common">Bagworm moth</name>
    <name type="synonym">Eumeta japonica</name>
    <dbReference type="NCBI Taxonomy" id="151549"/>
    <lineage>
        <taxon>Eukaryota</taxon>
        <taxon>Metazoa</taxon>
        <taxon>Ecdysozoa</taxon>
        <taxon>Arthropoda</taxon>
        <taxon>Hexapoda</taxon>
        <taxon>Insecta</taxon>
        <taxon>Pterygota</taxon>
        <taxon>Neoptera</taxon>
        <taxon>Endopterygota</taxon>
        <taxon>Lepidoptera</taxon>
        <taxon>Glossata</taxon>
        <taxon>Ditrysia</taxon>
        <taxon>Tineoidea</taxon>
        <taxon>Psychidae</taxon>
        <taxon>Oiketicinae</taxon>
        <taxon>Eumeta</taxon>
    </lineage>
</organism>
<sequence length="104" mass="12078">MTVERIHDLYRLVNGNNKVQERFKFNMGQVPESRTGPGSRSRVSYTCPRMTDGRRVRRGRTEKVKRTDRMRYDNANSCVGRDGSLCGSEPVGVSRSMPFQRFFR</sequence>
<dbReference type="Proteomes" id="UP000299102">
    <property type="component" value="Unassembled WGS sequence"/>
</dbReference>
<feature type="compositionally biased region" description="Basic and acidic residues" evidence="1">
    <location>
        <begin position="51"/>
        <end position="64"/>
    </location>
</feature>
<protein>
    <submittedName>
        <fullName evidence="2">Uncharacterized protein</fullName>
    </submittedName>
</protein>
<dbReference type="AlphaFoldDB" id="A0A4C1Y3V2"/>
<evidence type="ECO:0000313" key="3">
    <source>
        <dbReference type="Proteomes" id="UP000299102"/>
    </source>
</evidence>
<reference evidence="2 3" key="1">
    <citation type="journal article" date="2019" name="Commun. Biol.">
        <title>The bagworm genome reveals a unique fibroin gene that provides high tensile strength.</title>
        <authorList>
            <person name="Kono N."/>
            <person name="Nakamura H."/>
            <person name="Ohtoshi R."/>
            <person name="Tomita M."/>
            <person name="Numata K."/>
            <person name="Arakawa K."/>
        </authorList>
    </citation>
    <scope>NUCLEOTIDE SEQUENCE [LARGE SCALE GENOMIC DNA]</scope>
</reference>
<feature type="region of interest" description="Disordered" evidence="1">
    <location>
        <begin position="29"/>
        <end position="64"/>
    </location>
</feature>
<proteinExistence type="predicted"/>
<keyword evidence="3" id="KW-1185">Reference proteome</keyword>
<evidence type="ECO:0000313" key="2">
    <source>
        <dbReference type="EMBL" id="GBP69229.1"/>
    </source>
</evidence>